<evidence type="ECO:0000313" key="2">
    <source>
        <dbReference type="Proteomes" id="UP000789901"/>
    </source>
</evidence>
<name>A0ABN7WCP9_GIGMA</name>
<evidence type="ECO:0000313" key="1">
    <source>
        <dbReference type="EMBL" id="CAG8827509.1"/>
    </source>
</evidence>
<dbReference type="Proteomes" id="UP000789901">
    <property type="component" value="Unassembled WGS sequence"/>
</dbReference>
<reference evidence="1 2" key="1">
    <citation type="submission" date="2021-06" db="EMBL/GenBank/DDBJ databases">
        <authorList>
            <person name="Kallberg Y."/>
            <person name="Tangrot J."/>
            <person name="Rosling A."/>
        </authorList>
    </citation>
    <scope>NUCLEOTIDE SEQUENCE [LARGE SCALE GENOMIC DNA]</scope>
    <source>
        <strain evidence="1 2">120-4 pot B 10/14</strain>
    </source>
</reference>
<dbReference type="EMBL" id="CAJVQB010039579">
    <property type="protein sequence ID" value="CAG8827509.1"/>
    <property type="molecule type" value="Genomic_DNA"/>
</dbReference>
<organism evidence="1 2">
    <name type="scientific">Gigaspora margarita</name>
    <dbReference type="NCBI Taxonomy" id="4874"/>
    <lineage>
        <taxon>Eukaryota</taxon>
        <taxon>Fungi</taxon>
        <taxon>Fungi incertae sedis</taxon>
        <taxon>Mucoromycota</taxon>
        <taxon>Glomeromycotina</taxon>
        <taxon>Glomeromycetes</taxon>
        <taxon>Diversisporales</taxon>
        <taxon>Gigasporaceae</taxon>
        <taxon>Gigaspora</taxon>
    </lineage>
</organism>
<feature type="non-terminal residue" evidence="1">
    <location>
        <position position="1"/>
    </location>
</feature>
<accession>A0ABN7WCP9</accession>
<gene>
    <name evidence="1" type="ORF">GMARGA_LOCUS29429</name>
</gene>
<protein>
    <submittedName>
        <fullName evidence="1">35459_t:CDS:1</fullName>
    </submittedName>
</protein>
<comment type="caution">
    <text evidence="1">The sequence shown here is derived from an EMBL/GenBank/DDBJ whole genome shotgun (WGS) entry which is preliminary data.</text>
</comment>
<proteinExistence type="predicted"/>
<keyword evidence="2" id="KW-1185">Reference proteome</keyword>
<sequence length="122" mass="14623">TNITSKEESFILNSESDYKSFWASSNDGKKKASNLKEIENFIELYYKCIQNEQSKMLNSLLDRPYNKVKIDRVLDQKEENLLTHATEIKDKTWAFFQSQYKKRNTNLEDLLDKWKEIYKPQE</sequence>